<sequence>MENINDYFTLNNGVNIPKLGLGTFQSIESIGKIAVKEALNFGYRHIDTAKAYDNEATIGEAIRESNVPREEIFIVSKVRNNDQGYDTTLKAFDETLDKLGFDYLDLYLIHWPKRKSKETWRALEEIYNTGKVRAIGLSNFKTHHIEDIMSIAKITPMINQVEYHLKLQQDDLQEFCKNHKIQLEAYAPLMRGEILNIPLLQELANKYNKTVAQIALRFILQKEIVAIPKSVKPHRIEENAHLFDFSIAREDMDKLITLNENKRFYSDPDVKYHSE</sequence>
<name>A0A4R3MIT0_9FIRM</name>
<keyword evidence="9" id="KW-1185">Reference proteome</keyword>
<dbReference type="PIRSF" id="PIRSF000097">
    <property type="entry name" value="AKR"/>
    <property type="match status" value="1"/>
</dbReference>
<gene>
    <name evidence="8" type="ORF">EDC18_1174</name>
</gene>
<feature type="active site" description="Proton donor" evidence="4">
    <location>
        <position position="52"/>
    </location>
</feature>
<dbReference type="PRINTS" id="PR00069">
    <property type="entry name" value="ALDKETRDTASE"/>
</dbReference>
<feature type="binding site" evidence="5">
    <location>
        <position position="110"/>
    </location>
    <ligand>
        <name>substrate</name>
    </ligand>
</feature>
<dbReference type="GO" id="GO:0016616">
    <property type="term" value="F:oxidoreductase activity, acting on the CH-OH group of donors, NAD or NADP as acceptor"/>
    <property type="evidence" value="ECO:0007669"/>
    <property type="project" value="UniProtKB-ARBA"/>
</dbReference>
<dbReference type="PROSITE" id="PS00063">
    <property type="entry name" value="ALDOKETO_REDUCTASE_3"/>
    <property type="match status" value="1"/>
</dbReference>
<evidence type="ECO:0000256" key="1">
    <source>
        <dbReference type="ARBA" id="ARBA00007905"/>
    </source>
</evidence>
<dbReference type="SUPFAM" id="SSF51430">
    <property type="entry name" value="NAD(P)-linked oxidoreductase"/>
    <property type="match status" value="1"/>
</dbReference>
<dbReference type="PANTHER" id="PTHR43827:SF3">
    <property type="entry name" value="NADP-DEPENDENT OXIDOREDUCTASE DOMAIN-CONTAINING PROTEIN"/>
    <property type="match status" value="1"/>
</dbReference>
<dbReference type="PANTHER" id="PTHR43827">
    <property type="entry name" value="2,5-DIKETO-D-GLUCONIC ACID REDUCTASE"/>
    <property type="match status" value="1"/>
</dbReference>
<proteinExistence type="inferred from homology"/>
<evidence type="ECO:0000256" key="6">
    <source>
        <dbReference type="PIRSR" id="PIRSR000097-3"/>
    </source>
</evidence>
<keyword evidence="2" id="KW-0521">NADP</keyword>
<feature type="site" description="Lowers pKa of active site Tyr" evidence="6">
    <location>
        <position position="77"/>
    </location>
</feature>
<keyword evidence="3" id="KW-0560">Oxidoreductase</keyword>
<dbReference type="InterPro" id="IPR020471">
    <property type="entry name" value="AKR"/>
</dbReference>
<evidence type="ECO:0000256" key="4">
    <source>
        <dbReference type="PIRSR" id="PIRSR000097-1"/>
    </source>
</evidence>
<dbReference type="InterPro" id="IPR036812">
    <property type="entry name" value="NAD(P)_OxRdtase_dom_sf"/>
</dbReference>
<reference evidence="8 9" key="1">
    <citation type="submission" date="2019-03" db="EMBL/GenBank/DDBJ databases">
        <title>Genomic Encyclopedia of Type Strains, Phase IV (KMG-IV): sequencing the most valuable type-strain genomes for metagenomic binning, comparative biology and taxonomic classification.</title>
        <authorList>
            <person name="Goeker M."/>
        </authorList>
    </citation>
    <scope>NUCLEOTIDE SEQUENCE [LARGE SCALE GENOMIC DNA]</scope>
    <source>
        <strain evidence="8 9">DSM 24629</strain>
    </source>
</reference>
<dbReference type="RefSeq" id="WP_132254182.1">
    <property type="nucleotide sequence ID" value="NZ_SMAL01000017.1"/>
</dbReference>
<evidence type="ECO:0000313" key="9">
    <source>
        <dbReference type="Proteomes" id="UP000294902"/>
    </source>
</evidence>
<evidence type="ECO:0000259" key="7">
    <source>
        <dbReference type="Pfam" id="PF00248"/>
    </source>
</evidence>
<accession>A0A4R3MIT0</accession>
<evidence type="ECO:0000256" key="2">
    <source>
        <dbReference type="ARBA" id="ARBA00022857"/>
    </source>
</evidence>
<dbReference type="PROSITE" id="PS00062">
    <property type="entry name" value="ALDOKETO_REDUCTASE_2"/>
    <property type="match status" value="1"/>
</dbReference>
<evidence type="ECO:0000256" key="3">
    <source>
        <dbReference type="ARBA" id="ARBA00023002"/>
    </source>
</evidence>
<evidence type="ECO:0000313" key="8">
    <source>
        <dbReference type="EMBL" id="TCT11635.1"/>
    </source>
</evidence>
<dbReference type="FunFam" id="3.20.20.100:FF:000015">
    <property type="entry name" value="Oxidoreductase, aldo/keto reductase family"/>
    <property type="match status" value="1"/>
</dbReference>
<dbReference type="Proteomes" id="UP000294902">
    <property type="component" value="Unassembled WGS sequence"/>
</dbReference>
<dbReference type="InterPro" id="IPR023210">
    <property type="entry name" value="NADP_OxRdtase_dom"/>
</dbReference>
<organism evidence="8 9">
    <name type="scientific">Natranaerovirga pectinivora</name>
    <dbReference type="NCBI Taxonomy" id="682400"/>
    <lineage>
        <taxon>Bacteria</taxon>
        <taxon>Bacillati</taxon>
        <taxon>Bacillota</taxon>
        <taxon>Clostridia</taxon>
        <taxon>Lachnospirales</taxon>
        <taxon>Natranaerovirgaceae</taxon>
        <taxon>Natranaerovirga</taxon>
    </lineage>
</organism>
<dbReference type="EMBL" id="SMAL01000017">
    <property type="protein sequence ID" value="TCT11635.1"/>
    <property type="molecule type" value="Genomic_DNA"/>
</dbReference>
<feature type="domain" description="NADP-dependent oxidoreductase" evidence="7">
    <location>
        <begin position="34"/>
        <end position="256"/>
    </location>
</feature>
<dbReference type="AlphaFoldDB" id="A0A4R3MIT0"/>
<dbReference type="PROSITE" id="PS00798">
    <property type="entry name" value="ALDOKETO_REDUCTASE_1"/>
    <property type="match status" value="1"/>
</dbReference>
<comment type="similarity">
    <text evidence="1">Belongs to the aldo/keto reductase family.</text>
</comment>
<protein>
    <submittedName>
        <fullName evidence="8">Diketogulonate reductase-like aldo/keto reductase</fullName>
    </submittedName>
</protein>
<dbReference type="Gene3D" id="3.20.20.100">
    <property type="entry name" value="NADP-dependent oxidoreductase domain"/>
    <property type="match status" value="1"/>
</dbReference>
<dbReference type="OrthoDB" id="9804790at2"/>
<comment type="caution">
    <text evidence="8">The sequence shown here is derived from an EMBL/GenBank/DDBJ whole genome shotgun (WGS) entry which is preliminary data.</text>
</comment>
<dbReference type="InterPro" id="IPR018170">
    <property type="entry name" value="Aldo/ket_reductase_CS"/>
</dbReference>
<dbReference type="Pfam" id="PF00248">
    <property type="entry name" value="Aldo_ket_red"/>
    <property type="match status" value="1"/>
</dbReference>
<evidence type="ECO:0000256" key="5">
    <source>
        <dbReference type="PIRSR" id="PIRSR000097-2"/>
    </source>
</evidence>